<keyword evidence="2" id="KW-0472">Membrane</keyword>
<evidence type="ECO:0000313" key="3">
    <source>
        <dbReference type="EMBL" id="KAG0468160.1"/>
    </source>
</evidence>
<protein>
    <submittedName>
        <fullName evidence="3">Uncharacterized protein</fullName>
    </submittedName>
</protein>
<proteinExistence type="predicted"/>
<feature type="region of interest" description="Disordered" evidence="1">
    <location>
        <begin position="565"/>
        <end position="584"/>
    </location>
</feature>
<evidence type="ECO:0000256" key="1">
    <source>
        <dbReference type="SAM" id="MobiDB-lite"/>
    </source>
</evidence>
<keyword evidence="2" id="KW-1133">Transmembrane helix</keyword>
<feature type="compositionally biased region" description="Polar residues" evidence="1">
    <location>
        <begin position="795"/>
        <end position="820"/>
    </location>
</feature>
<keyword evidence="2" id="KW-0812">Transmembrane</keyword>
<dbReference type="EMBL" id="JADCNM010000009">
    <property type="protein sequence ID" value="KAG0468160.1"/>
    <property type="molecule type" value="Genomic_DNA"/>
</dbReference>
<dbReference type="OrthoDB" id="629492at2759"/>
<feature type="region of interest" description="Disordered" evidence="1">
    <location>
        <begin position="220"/>
        <end position="253"/>
    </location>
</feature>
<accession>A0A835UPP3</accession>
<feature type="transmembrane region" description="Helical" evidence="2">
    <location>
        <begin position="17"/>
        <end position="36"/>
    </location>
</feature>
<name>A0A835UPP3_VANPL</name>
<feature type="compositionally biased region" description="Basic and acidic residues" evidence="1">
    <location>
        <begin position="239"/>
        <end position="253"/>
    </location>
</feature>
<reference evidence="3 4" key="1">
    <citation type="journal article" date="2020" name="Nat. Food">
        <title>A phased Vanilla planifolia genome enables genetic improvement of flavour and production.</title>
        <authorList>
            <person name="Hasing T."/>
            <person name="Tang H."/>
            <person name="Brym M."/>
            <person name="Khazi F."/>
            <person name="Huang T."/>
            <person name="Chambers A.H."/>
        </authorList>
    </citation>
    <scope>NUCLEOTIDE SEQUENCE [LARGE SCALE GENOMIC DNA]</scope>
    <source>
        <tissue evidence="3">Leaf</tissue>
    </source>
</reference>
<dbReference type="AlphaFoldDB" id="A0A835UPP3"/>
<sequence>MCILCVVQKWSRRVATLLPWLVIPLIILWALSQLLPPGLRFEITSPRLACVFVLLGTLFWYEVLMPHLSRWQSRRSARLRERSRTEALQLHKLRKTATRSCRNCHMPYRDQNPGGGRFMCSYCGHISRRPALDLPGQMASSGIIAEMVGRSGWLYDADGNEKWVGHFPRYWAGDDHRFSTERSYSRGMVLAHKLLSCFCVSLRWLCGKFFRFDLSRRDESSDLDHTGLSNKGAVGENIQESRGEKARRKAEEKRQARLEREMLEAEERKQREEVARLVEERRRIRDEKLTAEMEQSTILSLNVDRVDRKEMDRRRRDRRKDKEKESSKNNSDNEELDKKERRNGERKQDFEKKGENERRDLHKSAGDNNKSQARDGFVESKVVKNTPRYFGRMKDSFLSSKGFGGASFFGRSSSSASFTRNVRPVTVLKDYGRNPANRRDAHFVSNGATKLAFSADDKALEANSREAVTTEAQKHTNAPKKSWHQLFTRSSSVYPVDANSASQVDQSGQSAALVDQLSNQNLQPGYSNSVTDSQVFFRSSLPLTTYPPTTAFNSNPVSYVLPETAFPPLKKPPKSSASEDSDLYEDPCYEPEPISLLGPVSESLDNFPLELDSRCTSTTNGEGSLLPKAFSISADVNKPIANESPLSKLLFPEAHSSNQSVCNILSSVSSSMHEQQSTWQMWGSPLGQDGLGLIGRPSSLFAPIGQNNSVQQNMHYLPHKPIISLISNNNNVLNGISTHHLTSDDHHQGGAMYGPLGTGFNDSSIWLQSPQFMHPLGVDGNDHLLPRDLIDNIPQSEVSYSSPNKSTAVQSFDSPPASSWSRDEFLLHGSQQAGSLRPGKGDSDSLFSRGTDAPSAWLFNQ</sequence>
<organism evidence="3 4">
    <name type="scientific">Vanilla planifolia</name>
    <name type="common">Vanilla</name>
    <dbReference type="NCBI Taxonomy" id="51239"/>
    <lineage>
        <taxon>Eukaryota</taxon>
        <taxon>Viridiplantae</taxon>
        <taxon>Streptophyta</taxon>
        <taxon>Embryophyta</taxon>
        <taxon>Tracheophyta</taxon>
        <taxon>Spermatophyta</taxon>
        <taxon>Magnoliopsida</taxon>
        <taxon>Liliopsida</taxon>
        <taxon>Asparagales</taxon>
        <taxon>Orchidaceae</taxon>
        <taxon>Vanilloideae</taxon>
        <taxon>Vanilleae</taxon>
        <taxon>Vanilla</taxon>
    </lineage>
</organism>
<evidence type="ECO:0000313" key="4">
    <source>
        <dbReference type="Proteomes" id="UP000639772"/>
    </source>
</evidence>
<evidence type="ECO:0000256" key="2">
    <source>
        <dbReference type="SAM" id="Phobius"/>
    </source>
</evidence>
<dbReference type="CDD" id="cd22249">
    <property type="entry name" value="UDM1_RNF168_RNF169-like"/>
    <property type="match status" value="1"/>
</dbReference>
<feature type="compositionally biased region" description="Basic and acidic residues" evidence="1">
    <location>
        <begin position="309"/>
        <end position="327"/>
    </location>
</feature>
<gene>
    <name evidence="3" type="ORF">HPP92_017488</name>
</gene>
<feature type="region of interest" description="Disordered" evidence="1">
    <location>
        <begin position="795"/>
        <end position="861"/>
    </location>
</feature>
<feature type="compositionally biased region" description="Basic and acidic residues" evidence="1">
    <location>
        <begin position="336"/>
        <end position="365"/>
    </location>
</feature>
<feature type="region of interest" description="Disordered" evidence="1">
    <location>
        <begin position="309"/>
        <end position="379"/>
    </location>
</feature>
<dbReference type="Proteomes" id="UP000639772">
    <property type="component" value="Chromosome 9"/>
</dbReference>
<comment type="caution">
    <text evidence="3">The sequence shown here is derived from an EMBL/GenBank/DDBJ whole genome shotgun (WGS) entry which is preliminary data.</text>
</comment>